<evidence type="ECO:0000256" key="2">
    <source>
        <dbReference type="ARBA" id="ARBA00010892"/>
    </source>
</evidence>
<accession>A0ABT2I1R5</accession>
<keyword evidence="7 8" id="KW-0472">Membrane</keyword>
<protein>
    <recommendedName>
        <fullName evidence="8">Nickel/cobalt efflux system</fullName>
    </recommendedName>
</protein>
<comment type="subcellular location">
    <subcellularLocation>
        <location evidence="8">Cell membrane</location>
        <topology evidence="8">Multi-pass membrane protein</topology>
    </subcellularLocation>
    <subcellularLocation>
        <location evidence="1">Endomembrane system</location>
        <topology evidence="1">Multi-pass membrane protein</topology>
    </subcellularLocation>
</comment>
<dbReference type="Pfam" id="PF03824">
    <property type="entry name" value="NicO"/>
    <property type="match status" value="1"/>
</dbReference>
<gene>
    <name evidence="9" type="ORF">NZK81_04230</name>
</gene>
<keyword evidence="4" id="KW-0533">Nickel</keyword>
<dbReference type="RefSeq" id="WP_260044208.1">
    <property type="nucleotide sequence ID" value="NZ_JANZXA010000002.1"/>
</dbReference>
<sequence>MIDLGLLTLPALSFTAFLLGARHGLDADHLSVVDAVARRDALERPWSARLAGFSFSLGHVLVVAAVALLACFHLDQTDMPPAWLETVGVAISATMLTVLGGINLALACRRGVPETLGIQGWRSAWVRPAERHSLIVLTGALFALSFDTMAIALGLGVAGKVMGDWRYVPIVCTAFGSGMMLVGTANGAFTVHLLRSARKRVAGMTNAMTLVIGLINLGLGLLAFAALLLPRLDQWREEYALATSAAVVLLCVVMFIGIYAFSRVRPAGEDRSPASWG</sequence>
<evidence type="ECO:0000256" key="4">
    <source>
        <dbReference type="ARBA" id="ARBA00022596"/>
    </source>
</evidence>
<keyword evidence="3 8" id="KW-0813">Transport</keyword>
<organism evidence="9 10">
    <name type="scientific">Novosphingobium mangrovi</name>
    <name type="common">ex Huang et al. 2023</name>
    <dbReference type="NCBI Taxonomy" id="2976432"/>
    <lineage>
        <taxon>Bacteria</taxon>
        <taxon>Pseudomonadati</taxon>
        <taxon>Pseudomonadota</taxon>
        <taxon>Alphaproteobacteria</taxon>
        <taxon>Sphingomonadales</taxon>
        <taxon>Sphingomonadaceae</taxon>
        <taxon>Novosphingobium</taxon>
    </lineage>
</organism>
<dbReference type="Proteomes" id="UP001165583">
    <property type="component" value="Unassembled WGS sequence"/>
</dbReference>
<comment type="similarity">
    <text evidence="2 8">Belongs to the NiCoT transporter (TC 2.A.52) family.</text>
</comment>
<keyword evidence="10" id="KW-1185">Reference proteome</keyword>
<dbReference type="PANTHER" id="PTHR31611:SF0">
    <property type="entry name" value="HIGH-AFFINITY NICKEL TRANSPORT PROTEIN NIC1"/>
    <property type="match status" value="1"/>
</dbReference>
<proteinExistence type="inferred from homology"/>
<comment type="caution">
    <text evidence="9">The sequence shown here is derived from an EMBL/GenBank/DDBJ whole genome shotgun (WGS) entry which is preliminary data.</text>
</comment>
<evidence type="ECO:0000256" key="5">
    <source>
        <dbReference type="ARBA" id="ARBA00022692"/>
    </source>
</evidence>
<evidence type="ECO:0000256" key="8">
    <source>
        <dbReference type="RuleBase" id="RU362101"/>
    </source>
</evidence>
<feature type="transmembrane region" description="Helical" evidence="8">
    <location>
        <begin position="51"/>
        <end position="72"/>
    </location>
</feature>
<evidence type="ECO:0000256" key="1">
    <source>
        <dbReference type="ARBA" id="ARBA00004127"/>
    </source>
</evidence>
<dbReference type="EMBL" id="JANZXA010000002">
    <property type="protein sequence ID" value="MCT2398750.1"/>
    <property type="molecule type" value="Genomic_DNA"/>
</dbReference>
<feature type="transmembrane region" description="Helical" evidence="8">
    <location>
        <begin position="239"/>
        <end position="261"/>
    </location>
</feature>
<dbReference type="PANTHER" id="PTHR31611">
    <property type="entry name" value="HIGH-AFFINITY NICKEL TRANSPORT PROTEIN NIC1"/>
    <property type="match status" value="1"/>
</dbReference>
<dbReference type="InterPro" id="IPR004688">
    <property type="entry name" value="Ni/Co_transpt"/>
</dbReference>
<dbReference type="InterPro" id="IPR011541">
    <property type="entry name" value="Ni/Co_transpt_high_affinity"/>
</dbReference>
<name>A0ABT2I1R5_9SPHN</name>
<evidence type="ECO:0000256" key="7">
    <source>
        <dbReference type="ARBA" id="ARBA00023136"/>
    </source>
</evidence>
<reference evidence="9" key="1">
    <citation type="submission" date="2022-09" db="EMBL/GenBank/DDBJ databases">
        <title>Novosphingobium sp. Nov., a polycyclic aromatic hydrocarbon-degrading bacterium isolated form mangrove sediments in HongKong.</title>
        <authorList>
            <person name="Hu Z."/>
        </authorList>
    </citation>
    <scope>NUCLEOTIDE SEQUENCE</scope>
    <source>
        <strain evidence="9">HK4-1</strain>
    </source>
</reference>
<evidence type="ECO:0000256" key="6">
    <source>
        <dbReference type="ARBA" id="ARBA00022989"/>
    </source>
</evidence>
<evidence type="ECO:0000256" key="3">
    <source>
        <dbReference type="ARBA" id="ARBA00022448"/>
    </source>
</evidence>
<feature type="transmembrane region" description="Helical" evidence="8">
    <location>
        <begin position="134"/>
        <end position="155"/>
    </location>
</feature>
<evidence type="ECO:0000313" key="10">
    <source>
        <dbReference type="Proteomes" id="UP001165583"/>
    </source>
</evidence>
<feature type="transmembrane region" description="Helical" evidence="8">
    <location>
        <begin position="206"/>
        <end position="227"/>
    </location>
</feature>
<evidence type="ECO:0000313" key="9">
    <source>
        <dbReference type="EMBL" id="MCT2398750.1"/>
    </source>
</evidence>
<feature type="transmembrane region" description="Helical" evidence="8">
    <location>
        <begin position="167"/>
        <end position="194"/>
    </location>
</feature>
<keyword evidence="6 8" id="KW-1133">Transmembrane helix</keyword>
<keyword evidence="5 8" id="KW-0812">Transmembrane</keyword>